<keyword evidence="8" id="KW-1185">Reference proteome</keyword>
<evidence type="ECO:0000313" key="8">
    <source>
        <dbReference type="Proteomes" id="UP001652461"/>
    </source>
</evidence>
<evidence type="ECO:0000313" key="7">
    <source>
        <dbReference type="EMBL" id="MCU6697750.1"/>
    </source>
</evidence>
<evidence type="ECO:0000259" key="6">
    <source>
        <dbReference type="Pfam" id="PF00692"/>
    </source>
</evidence>
<dbReference type="InterPro" id="IPR036157">
    <property type="entry name" value="dUTPase-like_sf"/>
</dbReference>
<comment type="catalytic activity">
    <reaction evidence="5">
        <text>dUTP + H2O = dUMP + diphosphate + H(+)</text>
        <dbReference type="Rhea" id="RHEA:10248"/>
        <dbReference type="ChEBI" id="CHEBI:15377"/>
        <dbReference type="ChEBI" id="CHEBI:15378"/>
        <dbReference type="ChEBI" id="CHEBI:33019"/>
        <dbReference type="ChEBI" id="CHEBI:61555"/>
        <dbReference type="ChEBI" id="CHEBI:246422"/>
        <dbReference type="EC" id="3.6.1.23"/>
    </reaction>
</comment>
<dbReference type="CDD" id="cd07557">
    <property type="entry name" value="trimeric_dUTPase"/>
    <property type="match status" value="1"/>
</dbReference>
<dbReference type="Gene3D" id="2.70.40.10">
    <property type="match status" value="1"/>
</dbReference>
<protein>
    <recommendedName>
        <fullName evidence="2">dUTP diphosphatase</fullName>
        <ecNumber evidence="2">3.6.1.23</ecNumber>
    </recommendedName>
</protein>
<dbReference type="PANTHER" id="PTHR11241:SF0">
    <property type="entry name" value="DEOXYURIDINE 5'-TRIPHOSPHATE NUCLEOTIDOHYDROLASE"/>
    <property type="match status" value="1"/>
</dbReference>
<dbReference type="InterPro" id="IPR033704">
    <property type="entry name" value="dUTPase_trimeric"/>
</dbReference>
<evidence type="ECO:0000256" key="4">
    <source>
        <dbReference type="ARBA" id="ARBA00023080"/>
    </source>
</evidence>
<accession>A0ABT2S0F6</accession>
<dbReference type="RefSeq" id="WP_158364413.1">
    <property type="nucleotide sequence ID" value="NZ_JAOQKC010000018.1"/>
</dbReference>
<name>A0ABT2S0F6_9FIRM</name>
<reference evidence="7 8" key="1">
    <citation type="journal article" date="2021" name="ISME Commun">
        <title>Automated analysis of genomic sequences facilitates high-throughput and comprehensive description of bacteria.</title>
        <authorList>
            <person name="Hitch T.C.A."/>
        </authorList>
    </citation>
    <scope>NUCLEOTIDE SEQUENCE [LARGE SCALE GENOMIC DNA]</scope>
    <source>
        <strain evidence="7 8">Sanger_04</strain>
    </source>
</reference>
<dbReference type="Pfam" id="PF00692">
    <property type="entry name" value="dUTPase"/>
    <property type="match status" value="1"/>
</dbReference>
<feature type="domain" description="dUTPase-like" evidence="6">
    <location>
        <begin position="28"/>
        <end position="141"/>
    </location>
</feature>
<evidence type="ECO:0000256" key="1">
    <source>
        <dbReference type="ARBA" id="ARBA00006581"/>
    </source>
</evidence>
<comment type="similarity">
    <text evidence="1">Belongs to the dUTPase family.</text>
</comment>
<evidence type="ECO:0000256" key="2">
    <source>
        <dbReference type="ARBA" id="ARBA00012379"/>
    </source>
</evidence>
<dbReference type="InterPro" id="IPR029054">
    <property type="entry name" value="dUTPase-like"/>
</dbReference>
<proteinExistence type="inferred from homology"/>
<evidence type="ECO:0000256" key="5">
    <source>
        <dbReference type="ARBA" id="ARBA00047686"/>
    </source>
</evidence>
<sequence>MTKTIKIKYFTDKIEKLAYIGGKSDWVDLRSAEDVTLKKGEFKLIPLGIAMELPKGYEAHVVPRSSTYKNFGVIQTNHMGVIDETYCGDNDQWFMPVIAMRDTEIHVNDRICQFRIMEHQPELIFEETEVLGHADRGGHGSTGKA</sequence>
<dbReference type="EC" id="3.6.1.23" evidence="2"/>
<dbReference type="SUPFAM" id="SSF51283">
    <property type="entry name" value="dUTPase-like"/>
    <property type="match status" value="1"/>
</dbReference>
<comment type="caution">
    <text evidence="7">The sequence shown here is derived from an EMBL/GenBank/DDBJ whole genome shotgun (WGS) entry which is preliminary data.</text>
</comment>
<dbReference type="EMBL" id="JAOQKC010000018">
    <property type="protein sequence ID" value="MCU6697750.1"/>
    <property type="molecule type" value="Genomic_DNA"/>
</dbReference>
<dbReference type="InterPro" id="IPR008181">
    <property type="entry name" value="dUTPase"/>
</dbReference>
<dbReference type="Proteomes" id="UP001652461">
    <property type="component" value="Unassembled WGS sequence"/>
</dbReference>
<evidence type="ECO:0000256" key="3">
    <source>
        <dbReference type="ARBA" id="ARBA00022801"/>
    </source>
</evidence>
<dbReference type="PANTHER" id="PTHR11241">
    <property type="entry name" value="DEOXYURIDINE 5'-TRIPHOSPHATE NUCLEOTIDOHYDROLASE"/>
    <property type="match status" value="1"/>
</dbReference>
<gene>
    <name evidence="7" type="ORF">OCV63_12720</name>
</gene>
<organism evidence="7 8">
    <name type="scientific">Laedolimicola ammoniilytica</name>
    <dbReference type="NCBI Taxonomy" id="2981771"/>
    <lineage>
        <taxon>Bacteria</taxon>
        <taxon>Bacillati</taxon>
        <taxon>Bacillota</taxon>
        <taxon>Clostridia</taxon>
        <taxon>Lachnospirales</taxon>
        <taxon>Lachnospiraceae</taxon>
        <taxon>Laedolimicola</taxon>
    </lineage>
</organism>
<keyword evidence="4" id="KW-0546">Nucleotide metabolism</keyword>
<keyword evidence="3" id="KW-0378">Hydrolase</keyword>